<dbReference type="EMBL" id="CP158568">
    <property type="protein sequence ID" value="XBY43399.1"/>
    <property type="molecule type" value="Genomic_DNA"/>
</dbReference>
<reference evidence="2" key="1">
    <citation type="submission" date="2024-06" db="EMBL/GenBank/DDBJ databases">
        <title>Methylostella associata gen. nov., sp. nov., a novel Ancalomicrobiaceae-affiliated facultatively methylotrophic bacteria that feed on methanotrophs of the genus Methylococcus.</title>
        <authorList>
            <person name="Saltykova V."/>
            <person name="Danilova O.V."/>
            <person name="Oshkin I.Y."/>
            <person name="Belova S.E."/>
            <person name="Pimenov N.V."/>
            <person name="Dedysh S.N."/>
        </authorList>
    </citation>
    <scope>NUCLEOTIDE SEQUENCE</scope>
    <source>
        <strain evidence="2">S20</strain>
    </source>
</reference>
<dbReference type="RefSeq" id="WP_407048498.1">
    <property type="nucleotide sequence ID" value="NZ_CP158568.1"/>
</dbReference>
<dbReference type="Gene3D" id="3.30.530.20">
    <property type="match status" value="1"/>
</dbReference>
<name>A0AAU7X5K8_9HYPH</name>
<dbReference type="InterPro" id="IPR006311">
    <property type="entry name" value="TAT_signal"/>
</dbReference>
<dbReference type="InterPro" id="IPR019587">
    <property type="entry name" value="Polyketide_cyclase/dehydratase"/>
</dbReference>
<dbReference type="KEGG" id="mflg:ABS361_15020"/>
<dbReference type="SUPFAM" id="SSF55961">
    <property type="entry name" value="Bet v1-like"/>
    <property type="match status" value="1"/>
</dbReference>
<dbReference type="Pfam" id="PF10604">
    <property type="entry name" value="Polyketide_cyc2"/>
    <property type="match status" value="1"/>
</dbReference>
<accession>A0AAU7X5K8</accession>
<proteinExistence type="predicted"/>
<feature type="signal peptide" evidence="1">
    <location>
        <begin position="1"/>
        <end position="25"/>
    </location>
</feature>
<gene>
    <name evidence="2" type="ORF">ABS361_15020</name>
</gene>
<dbReference type="InterPro" id="IPR023393">
    <property type="entry name" value="START-like_dom_sf"/>
</dbReference>
<evidence type="ECO:0000313" key="2">
    <source>
        <dbReference type="EMBL" id="XBY43399.1"/>
    </source>
</evidence>
<feature type="chain" id="PRO_5043672372" evidence="1">
    <location>
        <begin position="26"/>
        <end position="180"/>
    </location>
</feature>
<dbReference type="AlphaFoldDB" id="A0AAU7X5K8"/>
<keyword evidence="1" id="KW-0732">Signal</keyword>
<dbReference type="PANTHER" id="PTHR39332">
    <property type="entry name" value="BLL4707 PROTEIN"/>
    <property type="match status" value="1"/>
</dbReference>
<organism evidence="2">
    <name type="scientific">Methyloraptor flagellatus</name>
    <dbReference type="NCBI Taxonomy" id="3162530"/>
    <lineage>
        <taxon>Bacteria</taxon>
        <taxon>Pseudomonadati</taxon>
        <taxon>Pseudomonadota</taxon>
        <taxon>Alphaproteobacteria</taxon>
        <taxon>Hyphomicrobiales</taxon>
        <taxon>Ancalomicrobiaceae</taxon>
        <taxon>Methyloraptor</taxon>
    </lineage>
</organism>
<dbReference type="PROSITE" id="PS51318">
    <property type="entry name" value="TAT"/>
    <property type="match status" value="1"/>
</dbReference>
<dbReference type="CDD" id="cd07821">
    <property type="entry name" value="PYR_PYL_RCAR_like"/>
    <property type="match status" value="1"/>
</dbReference>
<protein>
    <submittedName>
        <fullName evidence="2">SRPBCC family protein</fullName>
    </submittedName>
</protein>
<sequence length="180" mass="19605">MIARRHFLSLMTASAAVALVRPARAHGPTPQKVSQTITIAASPDAVWKFAGDFGLMSVWHPMVQSSRVSNGNTPGSERELELEKGVLIESLDEYDAKQMLIAWRLSKENVEVMPVSFYSSSMTVKPSGSGSEVEWDARLYRGDTGNFPPDELNDEAAVAAMTAFYKAGLEGLKAKVEKKG</sequence>
<dbReference type="PANTHER" id="PTHR39332:SF7">
    <property type="entry name" value="SRPBCC FAMILY PROTEIN"/>
    <property type="match status" value="1"/>
</dbReference>
<evidence type="ECO:0000256" key="1">
    <source>
        <dbReference type="SAM" id="SignalP"/>
    </source>
</evidence>